<dbReference type="GO" id="GO:0005506">
    <property type="term" value="F:iron ion binding"/>
    <property type="evidence" value="ECO:0007669"/>
    <property type="project" value="InterPro"/>
</dbReference>
<sequence length="422" mass="47845">MKPPGIAASFEPVDWNPSGLPDDPDEILDWLIDGKKRGEYYPLLRKLREVAPVYKNRPELFHGAWMFTRFEETDEIFRNQRVVNNPQVIEEAFTHGDGSFTGVMRDVMLWQEPEPHQRVRNLVKSAFTPRAIARWQPIAEMVANDLIDRFEGDDQADLVKQYNYEIPFNVIAHILGIPEEDFPKIREFAWDFARAGEKLVTPEVSKRGDEAARGLVAYFENLAEVRSGIPGDDLMSSLLAAEADGARLSRRELVANCILLLQAGHETTQDLLGNAQVALFRNPDQLAMLRDNHELMKNAVEEFLRYDASVQINHRVVLDGMTIGDIEIPVGGMIYIFLGAINRDPSRYLDPDRLDITRDVTSHLAFSFGAYYCIGASLARIEAAVGIGTLLDRLPDLRPATGEFRWRDTLQLRGPQELVVTW</sequence>
<evidence type="ECO:0000313" key="13">
    <source>
        <dbReference type="EMBL" id="CAB4800807.1"/>
    </source>
</evidence>
<dbReference type="FunFam" id="1.10.630.10:FF:000018">
    <property type="entry name" value="Cytochrome P450 monooxygenase"/>
    <property type="match status" value="1"/>
</dbReference>
<dbReference type="InterPro" id="IPR001128">
    <property type="entry name" value="Cyt_P450"/>
</dbReference>
<name>A0A6J6WKM9_9ZZZZ</name>
<dbReference type="Pfam" id="PF00067">
    <property type="entry name" value="p450"/>
    <property type="match status" value="1"/>
</dbReference>
<dbReference type="AlphaFoldDB" id="A0A6J6WKM9"/>
<proteinExistence type="inferred from homology"/>
<reference evidence="12" key="1">
    <citation type="submission" date="2020-05" db="EMBL/GenBank/DDBJ databases">
        <authorList>
            <person name="Chiriac C."/>
            <person name="Salcher M."/>
            <person name="Ghai R."/>
            <person name="Kavagutti S V."/>
        </authorList>
    </citation>
    <scope>NUCLEOTIDE SEQUENCE</scope>
</reference>
<dbReference type="EMBL" id="CAFBOK010000015">
    <property type="protein sequence ID" value="CAB4972715.1"/>
    <property type="molecule type" value="Genomic_DNA"/>
</dbReference>
<keyword evidence="4" id="KW-0560">Oxidoreductase</keyword>
<dbReference type="CDD" id="cd20625">
    <property type="entry name" value="CYP164-like"/>
    <property type="match status" value="1"/>
</dbReference>
<dbReference type="PRINTS" id="PR00359">
    <property type="entry name" value="BP450"/>
</dbReference>
<dbReference type="EMBL" id="CAESAL010000036">
    <property type="protein sequence ID" value="CAB4342482.1"/>
    <property type="molecule type" value="Genomic_DNA"/>
</dbReference>
<evidence type="ECO:0000256" key="3">
    <source>
        <dbReference type="ARBA" id="ARBA00022723"/>
    </source>
</evidence>
<evidence type="ECO:0000313" key="11">
    <source>
        <dbReference type="EMBL" id="CAB4724250.1"/>
    </source>
</evidence>
<evidence type="ECO:0000256" key="2">
    <source>
        <dbReference type="ARBA" id="ARBA00022617"/>
    </source>
</evidence>
<gene>
    <name evidence="9" type="ORF">UFOPK1762_01014</name>
    <name evidence="10" type="ORF">UFOPK1906_00636</name>
    <name evidence="11" type="ORF">UFOPK2624_01929</name>
    <name evidence="12" type="ORF">UFOPK2969_00365</name>
    <name evidence="13" type="ORF">UFOPK3010_00591</name>
    <name evidence="7" type="ORF">UFOPK3331_01123</name>
    <name evidence="14" type="ORF">UFOPK3785_00609</name>
    <name evidence="15" type="ORF">UFOPK3927_00229</name>
    <name evidence="8" type="ORF">UFOPK4201_00146</name>
</gene>
<dbReference type="EMBL" id="CAEZTY010000033">
    <property type="protein sequence ID" value="CAB4586190.1"/>
    <property type="molecule type" value="Genomic_DNA"/>
</dbReference>
<evidence type="ECO:0000313" key="8">
    <source>
        <dbReference type="EMBL" id="CAB4370340.1"/>
    </source>
</evidence>
<keyword evidence="2" id="KW-0349">Heme</keyword>
<keyword evidence="5" id="KW-0408">Iron</keyword>
<evidence type="ECO:0000313" key="10">
    <source>
        <dbReference type="EMBL" id="CAB4619395.1"/>
    </source>
</evidence>
<keyword evidence="6" id="KW-0503">Monooxygenase</keyword>
<dbReference type="GO" id="GO:0004497">
    <property type="term" value="F:monooxygenase activity"/>
    <property type="evidence" value="ECO:0007669"/>
    <property type="project" value="UniProtKB-KW"/>
</dbReference>
<dbReference type="Gene3D" id="1.10.630.10">
    <property type="entry name" value="Cytochrome P450"/>
    <property type="match status" value="1"/>
</dbReference>
<dbReference type="EMBL" id="CAEZXY010000142">
    <property type="protein sequence ID" value="CAB4724250.1"/>
    <property type="molecule type" value="Genomic_DNA"/>
</dbReference>
<accession>A0A6J6WKM9</accession>
<dbReference type="SUPFAM" id="SSF48264">
    <property type="entry name" value="Cytochrome P450"/>
    <property type="match status" value="1"/>
</dbReference>
<dbReference type="GO" id="GO:0016705">
    <property type="term" value="F:oxidoreductase activity, acting on paired donors, with incorporation or reduction of molecular oxygen"/>
    <property type="evidence" value="ECO:0007669"/>
    <property type="project" value="InterPro"/>
</dbReference>
<keyword evidence="3" id="KW-0479">Metal-binding</keyword>
<dbReference type="InterPro" id="IPR036396">
    <property type="entry name" value="Cyt_P450_sf"/>
</dbReference>
<dbReference type="EMBL" id="CAFBNJ010000022">
    <property type="protein sequence ID" value="CAB4947442.1"/>
    <property type="molecule type" value="Genomic_DNA"/>
</dbReference>
<evidence type="ECO:0000256" key="6">
    <source>
        <dbReference type="ARBA" id="ARBA00023033"/>
    </source>
</evidence>
<evidence type="ECO:0000313" key="14">
    <source>
        <dbReference type="EMBL" id="CAB4947442.1"/>
    </source>
</evidence>
<dbReference type="InterPro" id="IPR002397">
    <property type="entry name" value="Cyt_P450_B"/>
</dbReference>
<organism evidence="12">
    <name type="scientific">freshwater metagenome</name>
    <dbReference type="NCBI Taxonomy" id="449393"/>
    <lineage>
        <taxon>unclassified sequences</taxon>
        <taxon>metagenomes</taxon>
        <taxon>ecological metagenomes</taxon>
    </lineage>
</organism>
<dbReference type="PANTHER" id="PTHR46696:SF1">
    <property type="entry name" value="CYTOCHROME P450 YJIB-RELATED"/>
    <property type="match status" value="1"/>
</dbReference>
<dbReference type="EMBL" id="CAFAAD010000017">
    <property type="protein sequence ID" value="CAB4785300.1"/>
    <property type="molecule type" value="Genomic_DNA"/>
</dbReference>
<evidence type="ECO:0000313" key="9">
    <source>
        <dbReference type="EMBL" id="CAB4586190.1"/>
    </source>
</evidence>
<dbReference type="EMBL" id="CAEUNJ010000004">
    <property type="protein sequence ID" value="CAB4370340.1"/>
    <property type="molecule type" value="Genomic_DNA"/>
</dbReference>
<comment type="similarity">
    <text evidence="1">Belongs to the cytochrome P450 family.</text>
</comment>
<evidence type="ECO:0000256" key="5">
    <source>
        <dbReference type="ARBA" id="ARBA00023004"/>
    </source>
</evidence>
<dbReference type="PANTHER" id="PTHR46696">
    <property type="entry name" value="P450, PUTATIVE (EUROFUNG)-RELATED"/>
    <property type="match status" value="1"/>
</dbReference>
<evidence type="ECO:0000256" key="4">
    <source>
        <dbReference type="ARBA" id="ARBA00023002"/>
    </source>
</evidence>
<protein>
    <submittedName>
        <fullName evidence="12">Unannotated protein</fullName>
    </submittedName>
</protein>
<evidence type="ECO:0000256" key="1">
    <source>
        <dbReference type="ARBA" id="ARBA00010617"/>
    </source>
</evidence>
<evidence type="ECO:0000313" key="12">
    <source>
        <dbReference type="EMBL" id="CAB4785300.1"/>
    </source>
</evidence>
<dbReference type="GO" id="GO:0020037">
    <property type="term" value="F:heme binding"/>
    <property type="evidence" value="ECO:0007669"/>
    <property type="project" value="InterPro"/>
</dbReference>
<dbReference type="EMBL" id="CAEZVC010000027">
    <property type="protein sequence ID" value="CAB4619395.1"/>
    <property type="molecule type" value="Genomic_DNA"/>
</dbReference>
<dbReference type="EMBL" id="CAFAAM010000060">
    <property type="protein sequence ID" value="CAB4800807.1"/>
    <property type="molecule type" value="Genomic_DNA"/>
</dbReference>
<evidence type="ECO:0000313" key="7">
    <source>
        <dbReference type="EMBL" id="CAB4342482.1"/>
    </source>
</evidence>
<evidence type="ECO:0000313" key="15">
    <source>
        <dbReference type="EMBL" id="CAB4972715.1"/>
    </source>
</evidence>